<comment type="caution">
    <text evidence="1">The sequence shown here is derived from an EMBL/GenBank/DDBJ whole genome shotgun (WGS) entry which is preliminary data.</text>
</comment>
<evidence type="ECO:0000313" key="2">
    <source>
        <dbReference type="Proteomes" id="UP000256253"/>
    </source>
</evidence>
<dbReference type="RefSeq" id="WP_115922854.1">
    <property type="nucleotide sequence ID" value="NZ_QTUA01000001.1"/>
</dbReference>
<dbReference type="GO" id="GO:0016791">
    <property type="term" value="F:phosphatase activity"/>
    <property type="evidence" value="ECO:0007669"/>
    <property type="project" value="TreeGrafter"/>
</dbReference>
<dbReference type="OrthoDB" id="3400930at2"/>
<dbReference type="GO" id="GO:0005737">
    <property type="term" value="C:cytoplasm"/>
    <property type="evidence" value="ECO:0007669"/>
    <property type="project" value="TreeGrafter"/>
</dbReference>
<dbReference type="PANTHER" id="PTHR19288:SF95">
    <property type="entry name" value="D-GLYCEROL 3-PHOSPHATE PHOSPHATASE"/>
    <property type="match status" value="1"/>
</dbReference>
<sequence>MDSLLSRYDALVCDLDGVIYRGPEPVPYAIESVEAAGGAGVKVAYATNNASRPPAEVAEHLRELGLTTDDSAVINSSMAGADHLARHLHEGATVLAVGGDGVRLALSDKGFRVVTGLKSEQPAAVLQGYGPKVTAQDLAHVAYAVQRGARWVATNTDRTLPTAQGTAPGNGALIGAVREAVDVDPEVVGKPGPLMYTMAAARLGSSAARTLGIGDRLETDVAGAHAAGMDCLHVLTGVHGPTDLIAAPADLRPRYVADDLRALHDPYDEPRRRDDGWQLGAARARLDGEGGDACLEVRGTITGQERLRLVLAVLWEGVDTGMIDRTEAVNLWVTSK</sequence>
<organism evidence="1 2">
    <name type="scientific">Calidifontibacter indicus</name>
    <dbReference type="NCBI Taxonomy" id="419650"/>
    <lineage>
        <taxon>Bacteria</taxon>
        <taxon>Bacillati</taxon>
        <taxon>Actinomycetota</taxon>
        <taxon>Actinomycetes</taxon>
        <taxon>Micrococcales</taxon>
        <taxon>Dermacoccaceae</taxon>
        <taxon>Calidifontibacter</taxon>
    </lineage>
</organism>
<dbReference type="NCBIfam" id="TIGR01460">
    <property type="entry name" value="HAD-SF-IIA"/>
    <property type="match status" value="1"/>
</dbReference>
<proteinExistence type="predicted"/>
<keyword evidence="2" id="KW-1185">Reference proteome</keyword>
<dbReference type="AlphaFoldDB" id="A0A3D9UNL5"/>
<dbReference type="Pfam" id="PF13344">
    <property type="entry name" value="Hydrolase_6"/>
    <property type="match status" value="1"/>
</dbReference>
<dbReference type="EMBL" id="QTUA01000001">
    <property type="protein sequence ID" value="REF30929.1"/>
    <property type="molecule type" value="Genomic_DNA"/>
</dbReference>
<dbReference type="Gene3D" id="3.40.50.1000">
    <property type="entry name" value="HAD superfamily/HAD-like"/>
    <property type="match status" value="2"/>
</dbReference>
<dbReference type="Pfam" id="PF13242">
    <property type="entry name" value="Hydrolase_like"/>
    <property type="match status" value="1"/>
</dbReference>
<dbReference type="SUPFAM" id="SSF56784">
    <property type="entry name" value="HAD-like"/>
    <property type="match status" value="1"/>
</dbReference>
<dbReference type="PANTHER" id="PTHR19288">
    <property type="entry name" value="4-NITROPHENYLPHOSPHATASE-RELATED"/>
    <property type="match status" value="1"/>
</dbReference>
<gene>
    <name evidence="1" type="ORF">DFJ65_1966</name>
</gene>
<dbReference type="InterPro" id="IPR006357">
    <property type="entry name" value="HAD-SF_hydro_IIA"/>
</dbReference>
<protein>
    <submittedName>
        <fullName evidence="1">HAD superfamily hydrolase (TIGR01450 family)</fullName>
    </submittedName>
</protein>
<dbReference type="InterPro" id="IPR036412">
    <property type="entry name" value="HAD-like_sf"/>
</dbReference>
<dbReference type="InterPro" id="IPR023214">
    <property type="entry name" value="HAD_sf"/>
</dbReference>
<dbReference type="Proteomes" id="UP000256253">
    <property type="component" value="Unassembled WGS sequence"/>
</dbReference>
<evidence type="ECO:0000313" key="1">
    <source>
        <dbReference type="EMBL" id="REF30929.1"/>
    </source>
</evidence>
<keyword evidence="1" id="KW-0378">Hydrolase</keyword>
<name>A0A3D9UNL5_9MICO</name>
<accession>A0A3D9UNL5</accession>
<reference evidence="1 2" key="1">
    <citation type="submission" date="2018-08" db="EMBL/GenBank/DDBJ databases">
        <title>Sequencing the genomes of 1000 actinobacteria strains.</title>
        <authorList>
            <person name="Klenk H.-P."/>
        </authorList>
    </citation>
    <scope>NUCLEOTIDE SEQUENCE [LARGE SCALE GENOMIC DNA]</scope>
    <source>
        <strain evidence="1 2">DSM 22967</strain>
    </source>
</reference>